<comment type="cofactor">
    <cofactor evidence="12">
        <name>Zn(2+)</name>
        <dbReference type="ChEBI" id="CHEBI:29105"/>
    </cofactor>
    <text evidence="12">Binds 1 zinc ion per subunit.</text>
</comment>
<keyword evidence="8 13" id="KW-1133">Transmembrane helix</keyword>
<keyword evidence="7 12" id="KW-0862">Zinc</keyword>
<feature type="domain" description="Peptidase M48" evidence="14">
    <location>
        <begin position="165"/>
        <end position="248"/>
    </location>
</feature>
<dbReference type="CDD" id="cd07325">
    <property type="entry name" value="M48_Ste24p_like"/>
    <property type="match status" value="1"/>
</dbReference>
<evidence type="ECO:0000256" key="7">
    <source>
        <dbReference type="ARBA" id="ARBA00022833"/>
    </source>
</evidence>
<evidence type="ECO:0000256" key="11">
    <source>
        <dbReference type="PROSITE-ProRule" id="PRU00023"/>
    </source>
</evidence>
<dbReference type="Pfam" id="PF12796">
    <property type="entry name" value="Ank_2"/>
    <property type="match status" value="1"/>
</dbReference>
<feature type="transmembrane region" description="Helical" evidence="13">
    <location>
        <begin position="264"/>
        <end position="288"/>
    </location>
</feature>
<evidence type="ECO:0000313" key="16">
    <source>
        <dbReference type="Proteomes" id="UP000682403"/>
    </source>
</evidence>
<accession>A0ABS5LAA8</accession>
<evidence type="ECO:0000256" key="6">
    <source>
        <dbReference type="ARBA" id="ARBA00022801"/>
    </source>
</evidence>
<evidence type="ECO:0000256" key="9">
    <source>
        <dbReference type="ARBA" id="ARBA00023049"/>
    </source>
</evidence>
<comment type="caution">
    <text evidence="15">The sequence shown here is derived from an EMBL/GenBank/DDBJ whole genome shotgun (WGS) entry which is preliminary data.</text>
</comment>
<dbReference type="EMBL" id="JAGVRK010000001">
    <property type="protein sequence ID" value="MBS2967651.1"/>
    <property type="molecule type" value="Genomic_DNA"/>
</dbReference>
<evidence type="ECO:0000256" key="8">
    <source>
        <dbReference type="ARBA" id="ARBA00022989"/>
    </source>
</evidence>
<dbReference type="Gene3D" id="3.30.2010.10">
    <property type="entry name" value="Metalloproteases ('zincins'), catalytic domain"/>
    <property type="match status" value="1"/>
</dbReference>
<dbReference type="InterPro" id="IPR050083">
    <property type="entry name" value="HtpX_protease"/>
</dbReference>
<keyword evidence="3 12" id="KW-0645">Protease</keyword>
<feature type="repeat" description="ANK" evidence="11">
    <location>
        <begin position="310"/>
        <end position="342"/>
    </location>
</feature>
<dbReference type="InterPro" id="IPR002110">
    <property type="entry name" value="Ankyrin_rpt"/>
</dbReference>
<feature type="repeat" description="ANK" evidence="11">
    <location>
        <begin position="376"/>
        <end position="408"/>
    </location>
</feature>
<reference evidence="15 16" key="1">
    <citation type="submission" date="2021-04" db="EMBL/GenBank/DDBJ databases">
        <title>Metabacillus sp. strain KIGAM252 whole genome sequence.</title>
        <authorList>
            <person name="Seo M.-J."/>
            <person name="Cho E.-S."/>
            <person name="Hwang C.Y."/>
            <person name="Yoon D.J."/>
        </authorList>
    </citation>
    <scope>NUCLEOTIDE SEQUENCE [LARGE SCALE GENOMIC DNA]</scope>
    <source>
        <strain evidence="15 16">KIGAM252</strain>
    </source>
</reference>
<dbReference type="PANTHER" id="PTHR43221:SF1">
    <property type="entry name" value="PROTEASE HTPX"/>
    <property type="match status" value="1"/>
</dbReference>
<dbReference type="Pfam" id="PF01435">
    <property type="entry name" value="Peptidase_M48"/>
    <property type="match status" value="2"/>
</dbReference>
<evidence type="ECO:0000259" key="14">
    <source>
        <dbReference type="Pfam" id="PF01435"/>
    </source>
</evidence>
<proteinExistence type="inferred from homology"/>
<dbReference type="Pfam" id="PF13637">
    <property type="entry name" value="Ank_4"/>
    <property type="match status" value="1"/>
</dbReference>
<evidence type="ECO:0000256" key="2">
    <source>
        <dbReference type="ARBA" id="ARBA00022475"/>
    </source>
</evidence>
<dbReference type="InterPro" id="IPR001915">
    <property type="entry name" value="Peptidase_M48"/>
</dbReference>
<comment type="subcellular location">
    <subcellularLocation>
        <location evidence="1">Cell membrane</location>
        <topology evidence="1">Multi-pass membrane protein</topology>
    </subcellularLocation>
</comment>
<name>A0ABS5LAA8_9BACI</name>
<keyword evidence="11" id="KW-0040">ANK repeat</keyword>
<gene>
    <name evidence="15" type="ORF">J9317_02545</name>
</gene>
<dbReference type="PROSITE" id="PS50088">
    <property type="entry name" value="ANK_REPEAT"/>
    <property type="match status" value="3"/>
</dbReference>
<evidence type="ECO:0000256" key="4">
    <source>
        <dbReference type="ARBA" id="ARBA00022692"/>
    </source>
</evidence>
<dbReference type="EC" id="3.4.24.-" evidence="15"/>
<keyword evidence="6 12" id="KW-0378">Hydrolase</keyword>
<keyword evidence="5" id="KW-0479">Metal-binding</keyword>
<keyword evidence="9 12" id="KW-0482">Metalloprotease</keyword>
<sequence length="433" mass="48243">MKTDQTKLVHKHEELLFVFCLIASLAIILSLLLSVIGAVILVVLGLITWFSHAISMAHIQVNGVRLRETQFPSLYERTKQISEAMGLKKMPEVYIVESGGILNAFATRIFSQFGKDFVILYSDFVELAEDGREDEVEYVIAHELAHIKRNHIGKNFYVFPAMWVPFLGEAYSRACEYTCDRMAVHYTQKPDRAIQALLVFAAGKRLFKNIQLPEFLEQYNEKKGFLVTLMELVSTHPPLPKRIAAIENFAGLPETAKLKKSTKYVLIMALGAGILLPAAFTALGIYAFTSFETAMEDSGILEDDSEYEDVENTPLYKAAEEGNAEEVTKLIEEGADPNEQNEIGETPLAGAVYSGDSKMVAILLENGADPKIEDQYGYIPLTSAAELEDVEIAKMLLEAGSDPNHENSDGLTAFDIAQDYGNEEFLELLNQYN</sequence>
<comment type="similarity">
    <text evidence="12">Belongs to the peptidase M48 family.</text>
</comment>
<evidence type="ECO:0000256" key="3">
    <source>
        <dbReference type="ARBA" id="ARBA00022670"/>
    </source>
</evidence>
<feature type="repeat" description="ANK" evidence="11">
    <location>
        <begin position="343"/>
        <end position="375"/>
    </location>
</feature>
<dbReference type="SMART" id="SM00248">
    <property type="entry name" value="ANK"/>
    <property type="match status" value="3"/>
</dbReference>
<evidence type="ECO:0000256" key="1">
    <source>
        <dbReference type="ARBA" id="ARBA00004651"/>
    </source>
</evidence>
<keyword evidence="4 13" id="KW-0812">Transmembrane</keyword>
<evidence type="ECO:0000256" key="10">
    <source>
        <dbReference type="ARBA" id="ARBA00023136"/>
    </source>
</evidence>
<evidence type="ECO:0000256" key="13">
    <source>
        <dbReference type="SAM" id="Phobius"/>
    </source>
</evidence>
<dbReference type="SUPFAM" id="SSF48403">
    <property type="entry name" value="Ankyrin repeat"/>
    <property type="match status" value="1"/>
</dbReference>
<dbReference type="Proteomes" id="UP000682403">
    <property type="component" value="Unassembled WGS sequence"/>
</dbReference>
<evidence type="ECO:0000256" key="5">
    <source>
        <dbReference type="ARBA" id="ARBA00022723"/>
    </source>
</evidence>
<feature type="transmembrane region" description="Helical" evidence="13">
    <location>
        <begin position="15"/>
        <end position="47"/>
    </location>
</feature>
<dbReference type="RefSeq" id="WP_211556260.1">
    <property type="nucleotide sequence ID" value="NZ_JAGVRK010000001.1"/>
</dbReference>
<organism evidence="15 16">
    <name type="scientific">Metabacillus flavus</name>
    <dbReference type="NCBI Taxonomy" id="2823519"/>
    <lineage>
        <taxon>Bacteria</taxon>
        <taxon>Bacillati</taxon>
        <taxon>Bacillota</taxon>
        <taxon>Bacilli</taxon>
        <taxon>Bacillales</taxon>
        <taxon>Bacillaceae</taxon>
        <taxon>Metabacillus</taxon>
    </lineage>
</organism>
<dbReference type="Gene3D" id="1.25.40.20">
    <property type="entry name" value="Ankyrin repeat-containing domain"/>
    <property type="match status" value="1"/>
</dbReference>
<protein>
    <submittedName>
        <fullName evidence="15">M48 family metalloprotease</fullName>
        <ecNumber evidence="15">3.4.24.-</ecNumber>
    </submittedName>
</protein>
<dbReference type="GO" id="GO:0008237">
    <property type="term" value="F:metallopeptidase activity"/>
    <property type="evidence" value="ECO:0007669"/>
    <property type="project" value="UniProtKB-KW"/>
</dbReference>
<keyword evidence="10 13" id="KW-0472">Membrane</keyword>
<feature type="domain" description="Peptidase M48" evidence="14">
    <location>
        <begin position="70"/>
        <end position="157"/>
    </location>
</feature>
<keyword evidence="2" id="KW-1003">Cell membrane</keyword>
<evidence type="ECO:0000256" key="12">
    <source>
        <dbReference type="RuleBase" id="RU003983"/>
    </source>
</evidence>
<dbReference type="PROSITE" id="PS50297">
    <property type="entry name" value="ANK_REP_REGION"/>
    <property type="match status" value="3"/>
</dbReference>
<dbReference type="PANTHER" id="PTHR43221">
    <property type="entry name" value="PROTEASE HTPX"/>
    <property type="match status" value="1"/>
</dbReference>
<evidence type="ECO:0000313" key="15">
    <source>
        <dbReference type="EMBL" id="MBS2967651.1"/>
    </source>
</evidence>
<dbReference type="InterPro" id="IPR036770">
    <property type="entry name" value="Ankyrin_rpt-contain_sf"/>
</dbReference>
<keyword evidence="16" id="KW-1185">Reference proteome</keyword>